<protein>
    <submittedName>
        <fullName evidence="3">VanZ family protein</fullName>
    </submittedName>
</protein>
<proteinExistence type="predicted"/>
<feature type="transmembrane region" description="Helical" evidence="1">
    <location>
        <begin position="59"/>
        <end position="79"/>
    </location>
</feature>
<keyword evidence="1" id="KW-1133">Transmembrane helix</keyword>
<evidence type="ECO:0000313" key="4">
    <source>
        <dbReference type="Proteomes" id="UP001597399"/>
    </source>
</evidence>
<organism evidence="3 4">
    <name type="scientific">Sporolactobacillus shoreicorticis</name>
    <dbReference type="NCBI Taxonomy" id="1923877"/>
    <lineage>
        <taxon>Bacteria</taxon>
        <taxon>Bacillati</taxon>
        <taxon>Bacillota</taxon>
        <taxon>Bacilli</taxon>
        <taxon>Bacillales</taxon>
        <taxon>Sporolactobacillaceae</taxon>
        <taxon>Sporolactobacillus</taxon>
    </lineage>
</organism>
<keyword evidence="1" id="KW-0472">Membrane</keyword>
<name>A0ABW5S7Q0_9BACL</name>
<dbReference type="PANTHER" id="PTHR36834:SF1">
    <property type="entry name" value="INTEGRAL MEMBRANE PROTEIN"/>
    <property type="match status" value="1"/>
</dbReference>
<evidence type="ECO:0000313" key="3">
    <source>
        <dbReference type="EMBL" id="MFD2695652.1"/>
    </source>
</evidence>
<accession>A0ABW5S7Q0</accession>
<dbReference type="Pfam" id="PF04892">
    <property type="entry name" value="VanZ"/>
    <property type="match status" value="1"/>
</dbReference>
<feature type="transmembrane region" description="Helical" evidence="1">
    <location>
        <begin position="85"/>
        <end position="105"/>
    </location>
</feature>
<dbReference type="InterPro" id="IPR053150">
    <property type="entry name" value="Teicoplanin_resist-assoc"/>
</dbReference>
<dbReference type="PANTHER" id="PTHR36834">
    <property type="entry name" value="MEMBRANE PROTEIN-RELATED"/>
    <property type="match status" value="1"/>
</dbReference>
<keyword evidence="1" id="KW-0812">Transmembrane</keyword>
<dbReference type="InterPro" id="IPR006976">
    <property type="entry name" value="VanZ-like"/>
</dbReference>
<sequence length="223" mass="25164">MLRTFQSFVLFIPLGFLIPMLRSKPMEFEQFIGIPVAATLSIEIAQYVLMNGRSDVDDLILNVLGSILGFALWSFLGDWISMHRLNLHCKIFLMTLFISICLLLFKYDGMTRADLADGGRDAIGVTVRIPEYTGTMIQGNTSHLIVKTDADQGSILVKISINELTKIYLEKAADQGRSKSSLKKITMNQLKQFDQNTIIRVWGKQLSERLLAEVIIVQFNSEN</sequence>
<gene>
    <name evidence="3" type="ORF">ACFSUE_18785</name>
</gene>
<reference evidence="4" key="1">
    <citation type="journal article" date="2019" name="Int. J. Syst. Evol. Microbiol.">
        <title>The Global Catalogue of Microorganisms (GCM) 10K type strain sequencing project: providing services to taxonomists for standard genome sequencing and annotation.</title>
        <authorList>
            <consortium name="The Broad Institute Genomics Platform"/>
            <consortium name="The Broad Institute Genome Sequencing Center for Infectious Disease"/>
            <person name="Wu L."/>
            <person name="Ma J."/>
        </authorList>
    </citation>
    <scope>NUCLEOTIDE SEQUENCE [LARGE SCALE GENOMIC DNA]</scope>
    <source>
        <strain evidence="4">TISTR 2466</strain>
    </source>
</reference>
<feature type="domain" description="VanZ-like" evidence="2">
    <location>
        <begin position="6"/>
        <end position="76"/>
    </location>
</feature>
<evidence type="ECO:0000256" key="1">
    <source>
        <dbReference type="SAM" id="Phobius"/>
    </source>
</evidence>
<keyword evidence="4" id="KW-1185">Reference proteome</keyword>
<dbReference type="EMBL" id="JBHUMQ010000050">
    <property type="protein sequence ID" value="MFD2695652.1"/>
    <property type="molecule type" value="Genomic_DNA"/>
</dbReference>
<dbReference type="Proteomes" id="UP001597399">
    <property type="component" value="Unassembled WGS sequence"/>
</dbReference>
<feature type="transmembrane region" description="Helical" evidence="1">
    <location>
        <begin position="33"/>
        <end position="50"/>
    </location>
</feature>
<evidence type="ECO:0000259" key="2">
    <source>
        <dbReference type="Pfam" id="PF04892"/>
    </source>
</evidence>
<dbReference type="RefSeq" id="WP_290446497.1">
    <property type="nucleotide sequence ID" value="NZ_JAMXWM010000017.1"/>
</dbReference>
<comment type="caution">
    <text evidence="3">The sequence shown here is derived from an EMBL/GenBank/DDBJ whole genome shotgun (WGS) entry which is preliminary data.</text>
</comment>